<name>A0A382W340_9ZZZZ</name>
<feature type="non-terminal residue" evidence="1">
    <location>
        <position position="1"/>
    </location>
</feature>
<dbReference type="EMBL" id="UINC01156343">
    <property type="protein sequence ID" value="SVD52705.1"/>
    <property type="molecule type" value="Genomic_DNA"/>
</dbReference>
<reference evidence="1" key="1">
    <citation type="submission" date="2018-05" db="EMBL/GenBank/DDBJ databases">
        <authorList>
            <person name="Lanie J.A."/>
            <person name="Ng W.-L."/>
            <person name="Kazmierczak K.M."/>
            <person name="Andrzejewski T.M."/>
            <person name="Davidsen T.M."/>
            <person name="Wayne K.J."/>
            <person name="Tettelin H."/>
            <person name="Glass J.I."/>
            <person name="Rusch D."/>
            <person name="Podicherti R."/>
            <person name="Tsui H.-C.T."/>
            <person name="Winkler M.E."/>
        </authorList>
    </citation>
    <scope>NUCLEOTIDE SEQUENCE</scope>
</reference>
<dbReference type="AlphaFoldDB" id="A0A382W340"/>
<accession>A0A382W340</accession>
<feature type="non-terminal residue" evidence="1">
    <location>
        <position position="281"/>
    </location>
</feature>
<evidence type="ECO:0008006" key="2">
    <source>
        <dbReference type="Google" id="ProtNLM"/>
    </source>
</evidence>
<proteinExistence type="predicted"/>
<evidence type="ECO:0000313" key="1">
    <source>
        <dbReference type="EMBL" id="SVD52705.1"/>
    </source>
</evidence>
<organism evidence="1">
    <name type="scientific">marine metagenome</name>
    <dbReference type="NCBI Taxonomy" id="408172"/>
    <lineage>
        <taxon>unclassified sequences</taxon>
        <taxon>metagenomes</taxon>
        <taxon>ecological metagenomes</taxon>
    </lineage>
</organism>
<gene>
    <name evidence="1" type="ORF">METZ01_LOCUS405559</name>
</gene>
<protein>
    <recommendedName>
        <fullName evidence="2">Bacterial Ig-like domain-containing protein</fullName>
    </recommendedName>
</protein>
<sequence>GDIVVTLNTAPTVATVSVAAVSPFVATMTATYTVAENQSVARLDITSVALDPSASPTLTDITDWAADNTTYYPNDIDPTAGFIPVTAFSTGNYNLKIDGTYPAIASVTSSTPDDTYGIGDDIILTLTFSELVISNNILELPFGLTNNIEFPALAGDISNDPVGDAVTVTYTIKDTDPEIPALQVTGTGVMIGNVTDAAGNELQDPAGLILPASSDLPDQPRAIVVDGQRPAKPVINSCVPTGGSATLTNGSDYNAYFNDTNTGASIIVDFDNVDDGTMEGG</sequence>